<protein>
    <submittedName>
        <fullName evidence="2">Uncharacterized protein</fullName>
    </submittedName>
</protein>
<keyword evidence="3" id="KW-1185">Reference proteome</keyword>
<reference evidence="2 3" key="1">
    <citation type="submission" date="2023-01" db="EMBL/GenBank/DDBJ databases">
        <authorList>
            <person name="Kreplak J."/>
        </authorList>
    </citation>
    <scope>NUCLEOTIDE SEQUENCE [LARGE SCALE GENOMIC DNA]</scope>
</reference>
<accession>A0AAV1AYY7</accession>
<evidence type="ECO:0000313" key="2">
    <source>
        <dbReference type="EMBL" id="CAI8614289.1"/>
    </source>
</evidence>
<evidence type="ECO:0000313" key="3">
    <source>
        <dbReference type="Proteomes" id="UP001157006"/>
    </source>
</evidence>
<feature type="region of interest" description="Disordered" evidence="1">
    <location>
        <begin position="1"/>
        <end position="35"/>
    </location>
</feature>
<feature type="compositionally biased region" description="Basic residues" evidence="1">
    <location>
        <begin position="1"/>
        <end position="10"/>
    </location>
</feature>
<feature type="compositionally biased region" description="Basic and acidic residues" evidence="1">
    <location>
        <begin position="94"/>
        <end position="105"/>
    </location>
</feature>
<feature type="compositionally biased region" description="Basic and acidic residues" evidence="1">
    <location>
        <begin position="114"/>
        <end position="129"/>
    </location>
</feature>
<evidence type="ECO:0000256" key="1">
    <source>
        <dbReference type="SAM" id="MobiDB-lite"/>
    </source>
</evidence>
<organism evidence="2 3">
    <name type="scientific">Vicia faba</name>
    <name type="common">Broad bean</name>
    <name type="synonym">Faba vulgaris</name>
    <dbReference type="NCBI Taxonomy" id="3906"/>
    <lineage>
        <taxon>Eukaryota</taxon>
        <taxon>Viridiplantae</taxon>
        <taxon>Streptophyta</taxon>
        <taxon>Embryophyta</taxon>
        <taxon>Tracheophyta</taxon>
        <taxon>Spermatophyta</taxon>
        <taxon>Magnoliopsida</taxon>
        <taxon>eudicotyledons</taxon>
        <taxon>Gunneridae</taxon>
        <taxon>Pentapetalae</taxon>
        <taxon>rosids</taxon>
        <taxon>fabids</taxon>
        <taxon>Fabales</taxon>
        <taxon>Fabaceae</taxon>
        <taxon>Papilionoideae</taxon>
        <taxon>50 kb inversion clade</taxon>
        <taxon>NPAAA clade</taxon>
        <taxon>Hologalegina</taxon>
        <taxon>IRL clade</taxon>
        <taxon>Fabeae</taxon>
        <taxon>Vicia</taxon>
    </lineage>
</organism>
<name>A0AAV1AYY7_VICFA</name>
<feature type="region of interest" description="Disordered" evidence="1">
    <location>
        <begin position="85"/>
        <end position="129"/>
    </location>
</feature>
<proteinExistence type="predicted"/>
<gene>
    <name evidence="2" type="ORF">VFH_V122680</name>
</gene>
<dbReference type="EMBL" id="OX451740">
    <property type="protein sequence ID" value="CAI8614289.1"/>
    <property type="molecule type" value="Genomic_DNA"/>
</dbReference>
<dbReference type="Proteomes" id="UP001157006">
    <property type="component" value="Chromosome 5"/>
</dbReference>
<sequence length="156" mass="17000">MACGQPKKKAVPTPSAVNVISPSSSTSQSIKEKNKEVLKSADVKPWVDIIKGNRLASNGLALKYIAPMVDTQVTAEENTGKVTAAEKSVAETNLETKIDHDKQKDSDEDPNPWTREKSTFKPYRELKFDDKGNPPMNCINGFGILGVGNAPQSMRL</sequence>
<dbReference type="AlphaFoldDB" id="A0AAV1AYY7"/>